<dbReference type="GO" id="GO:0005886">
    <property type="term" value="C:plasma membrane"/>
    <property type="evidence" value="ECO:0007669"/>
    <property type="project" value="UniProtKB-SubCell"/>
</dbReference>
<dbReference type="GO" id="GO:0071555">
    <property type="term" value="P:cell wall organization"/>
    <property type="evidence" value="ECO:0007669"/>
    <property type="project" value="UniProtKB-KW"/>
</dbReference>
<comment type="subcellular location">
    <subcellularLocation>
        <location evidence="16">Cell inner membrane</location>
        <topology evidence="16">Multi-pass membrane protein</topology>
    </subcellularLocation>
    <subcellularLocation>
        <location evidence="1">Cell membrane</location>
        <topology evidence="1">Multi-pass membrane protein</topology>
    </subcellularLocation>
    <text evidence="16">Localizes to the division septum.</text>
</comment>
<evidence type="ECO:0000256" key="1">
    <source>
        <dbReference type="ARBA" id="ARBA00004651"/>
    </source>
</evidence>
<keyword evidence="4 16" id="KW-0132">Cell division</keyword>
<dbReference type="RefSeq" id="WP_081129820.1">
    <property type="nucleotide sequence ID" value="NZ_LDOS01000002.1"/>
</dbReference>
<keyword evidence="6 16" id="KW-0808">Transferase</keyword>
<feature type="transmembrane region" description="Helical" evidence="16">
    <location>
        <begin position="353"/>
        <end position="374"/>
    </location>
</feature>
<evidence type="ECO:0000256" key="8">
    <source>
        <dbReference type="ARBA" id="ARBA00022960"/>
    </source>
</evidence>
<evidence type="ECO:0000256" key="14">
    <source>
        <dbReference type="ARBA" id="ARBA00038053"/>
    </source>
</evidence>
<evidence type="ECO:0000256" key="15">
    <source>
        <dbReference type="ARBA" id="ARBA00049902"/>
    </source>
</evidence>
<comment type="function">
    <text evidence="16">Peptidoglycan polymerase that is essential for cell division.</text>
</comment>
<feature type="transmembrane region" description="Helical" evidence="16">
    <location>
        <begin position="156"/>
        <end position="173"/>
    </location>
</feature>
<keyword evidence="12 16" id="KW-0131">Cell cycle</keyword>
<comment type="caution">
    <text evidence="17">The sequence shown here is derived from an EMBL/GenBank/DDBJ whole genome shotgun (WGS) entry which is preliminary data.</text>
</comment>
<dbReference type="HAMAP" id="MF_00913">
    <property type="entry name" value="PGT_FtsW_proteobact"/>
    <property type="match status" value="1"/>
</dbReference>
<dbReference type="PANTHER" id="PTHR30474:SF2">
    <property type="entry name" value="PEPTIDOGLYCAN GLYCOSYLTRANSFERASE FTSW-RELATED"/>
    <property type="match status" value="1"/>
</dbReference>
<dbReference type="GO" id="GO:0008360">
    <property type="term" value="P:regulation of cell shape"/>
    <property type="evidence" value="ECO:0007669"/>
    <property type="project" value="UniProtKB-KW"/>
</dbReference>
<keyword evidence="8 16" id="KW-0133">Cell shape</keyword>
<evidence type="ECO:0000256" key="11">
    <source>
        <dbReference type="ARBA" id="ARBA00023136"/>
    </source>
</evidence>
<evidence type="ECO:0000313" key="18">
    <source>
        <dbReference type="Proteomes" id="UP000307749"/>
    </source>
</evidence>
<protein>
    <recommendedName>
        <fullName evidence="16">Probable peptidoglycan glycosyltransferase FtsW</fullName>
        <shortName evidence="16">PGT</shortName>
        <ecNumber evidence="16">2.4.99.28</ecNumber>
    </recommendedName>
    <alternativeName>
        <fullName evidence="16">Cell division protein FtsW</fullName>
    </alternativeName>
    <alternativeName>
        <fullName evidence="16">Cell wall polymerase</fullName>
    </alternativeName>
    <alternativeName>
        <fullName evidence="16">Peptidoglycan polymerase</fullName>
        <shortName evidence="16">PG polymerase</shortName>
    </alternativeName>
</protein>
<evidence type="ECO:0000256" key="2">
    <source>
        <dbReference type="ARBA" id="ARBA00004752"/>
    </source>
</evidence>
<dbReference type="GO" id="GO:0043093">
    <property type="term" value="P:FtsZ-dependent cytokinesis"/>
    <property type="evidence" value="ECO:0007669"/>
    <property type="project" value="UniProtKB-UniRule"/>
</dbReference>
<dbReference type="PANTHER" id="PTHR30474">
    <property type="entry name" value="CELL CYCLE PROTEIN"/>
    <property type="match status" value="1"/>
</dbReference>
<feature type="transmembrane region" description="Helical" evidence="16">
    <location>
        <begin position="59"/>
        <end position="77"/>
    </location>
</feature>
<feature type="transmembrane region" description="Helical" evidence="16">
    <location>
        <begin position="200"/>
        <end position="217"/>
    </location>
</feature>
<dbReference type="GO" id="GO:0032153">
    <property type="term" value="C:cell division site"/>
    <property type="evidence" value="ECO:0007669"/>
    <property type="project" value="UniProtKB-UniRule"/>
</dbReference>
<dbReference type="Pfam" id="PF01098">
    <property type="entry name" value="FTSW_RODA_SPOVE"/>
    <property type="match status" value="1"/>
</dbReference>
<keyword evidence="11 16" id="KW-0472">Membrane</keyword>
<feature type="transmembrane region" description="Helical" evidence="16">
    <location>
        <begin position="120"/>
        <end position="144"/>
    </location>
</feature>
<keyword evidence="9 16" id="KW-0573">Peptidoglycan synthesis</keyword>
<keyword evidence="3 16" id="KW-1003">Cell membrane</keyword>
<keyword evidence="13 16" id="KW-0961">Cell wall biogenesis/degradation</keyword>
<evidence type="ECO:0000256" key="7">
    <source>
        <dbReference type="ARBA" id="ARBA00022692"/>
    </source>
</evidence>
<comment type="pathway">
    <text evidence="2 16">Cell wall biogenesis; peptidoglycan biosynthesis.</text>
</comment>
<evidence type="ECO:0000256" key="6">
    <source>
        <dbReference type="ARBA" id="ARBA00022679"/>
    </source>
</evidence>
<evidence type="ECO:0000256" key="10">
    <source>
        <dbReference type="ARBA" id="ARBA00022989"/>
    </source>
</evidence>
<keyword evidence="18" id="KW-1185">Reference proteome</keyword>
<dbReference type="UniPathway" id="UPA00219"/>
<dbReference type="STRING" id="993689.GCA_002077135_03399"/>
<gene>
    <name evidence="16" type="primary">ftsW</name>
    <name evidence="17" type="ORF">B1806_06195</name>
</gene>
<name>A0A4S3KPL0_9GAMM</name>
<proteinExistence type="inferred from homology"/>
<comment type="similarity">
    <text evidence="14 16">Belongs to the SEDS family. FtsW subfamily.</text>
</comment>
<evidence type="ECO:0000256" key="12">
    <source>
        <dbReference type="ARBA" id="ARBA00023306"/>
    </source>
</evidence>
<dbReference type="GO" id="GO:0008955">
    <property type="term" value="F:peptidoglycan glycosyltransferase activity"/>
    <property type="evidence" value="ECO:0007669"/>
    <property type="project" value="UniProtKB-UniRule"/>
</dbReference>
<feature type="transmembrane region" description="Helical" evidence="16">
    <location>
        <begin position="89"/>
        <end position="108"/>
    </location>
</feature>
<evidence type="ECO:0000313" key="17">
    <source>
        <dbReference type="EMBL" id="THD10826.1"/>
    </source>
</evidence>
<organism evidence="17 18">
    <name type="scientific">Metallibacterium scheffleri</name>
    <dbReference type="NCBI Taxonomy" id="993689"/>
    <lineage>
        <taxon>Bacteria</taxon>
        <taxon>Pseudomonadati</taxon>
        <taxon>Pseudomonadota</taxon>
        <taxon>Gammaproteobacteria</taxon>
        <taxon>Lysobacterales</taxon>
        <taxon>Rhodanobacteraceae</taxon>
        <taxon>Metallibacterium</taxon>
    </lineage>
</organism>
<dbReference type="GO" id="GO:0015648">
    <property type="term" value="F:lipid-linked peptidoglycan transporter activity"/>
    <property type="evidence" value="ECO:0007669"/>
    <property type="project" value="TreeGrafter"/>
</dbReference>
<feature type="transmembrane region" description="Helical" evidence="16">
    <location>
        <begin position="319"/>
        <end position="341"/>
    </location>
</feature>
<feature type="transmembrane region" description="Helical" evidence="16">
    <location>
        <begin position="286"/>
        <end position="307"/>
    </location>
</feature>
<evidence type="ECO:0000256" key="3">
    <source>
        <dbReference type="ARBA" id="ARBA00022475"/>
    </source>
</evidence>
<evidence type="ECO:0000256" key="16">
    <source>
        <dbReference type="HAMAP-Rule" id="MF_00913"/>
    </source>
</evidence>
<accession>A0A4S3KPL0</accession>
<dbReference type="GO" id="GO:0009252">
    <property type="term" value="P:peptidoglycan biosynthetic process"/>
    <property type="evidence" value="ECO:0007669"/>
    <property type="project" value="UniProtKB-UniRule"/>
</dbReference>
<sequence length="401" mass="43262">MFDFVSPHPQAQRRSGPRGHYDRWLLLAIVGLAAFGIVMVASASIAIADGSHLGPFFYLKRHLMFIMLGSGAAFVATRVELRELESRGFLLMALAIISLLLVFVPHIGVRVNGARRWLDLGITGFQPVEAVKLAVILYMASYLVRHRSAVETKFSGAIKPIGVGLLIAVLLLAQPDFGSALLIMAITVGMIWLAGARMRYLVLMSTPLIPLFSWIAVSRSYRVERLTSFLNPWKDPFSDGFQLTQALIAVGRGHWFGVGLGDSIQKLFYLPEAYTDFILSVIAEELGFVGIALVLGLFALLVGRALTLGLRGVELGQRYAAYVCFGVALSIGIQAAVSVGVNLGVLPTKGLTLPLVSSGGSSVIMTLVMLGVLLRASYEITRAEDARRLGAAAPQFAEAMT</sequence>
<dbReference type="Proteomes" id="UP000307749">
    <property type="component" value="Unassembled WGS sequence"/>
</dbReference>
<reference evidence="17 18" key="1">
    <citation type="submission" date="2017-02" db="EMBL/GenBank/DDBJ databases">
        <title>Whole genome sequencing of Metallibacterium scheffleri DSM 24874 (T).</title>
        <authorList>
            <person name="Kumar S."/>
            <person name="Patil P."/>
            <person name="Patil P.B."/>
        </authorList>
    </citation>
    <scope>NUCLEOTIDE SEQUENCE [LARGE SCALE GENOMIC DNA]</scope>
    <source>
        <strain evidence="17 18">DSM 24874</strain>
    </source>
</reference>
<evidence type="ECO:0000256" key="13">
    <source>
        <dbReference type="ARBA" id="ARBA00023316"/>
    </source>
</evidence>
<comment type="catalytic activity">
    <reaction evidence="15 16">
        <text>[GlcNAc-(1-&gt;4)-Mur2Ac(oyl-L-Ala-gamma-D-Glu-L-Lys-D-Ala-D-Ala)](n)-di-trans,octa-cis-undecaprenyl diphosphate + beta-D-GlcNAc-(1-&gt;4)-Mur2Ac(oyl-L-Ala-gamma-D-Glu-L-Lys-D-Ala-D-Ala)-di-trans,octa-cis-undecaprenyl diphosphate = [GlcNAc-(1-&gt;4)-Mur2Ac(oyl-L-Ala-gamma-D-Glu-L-Lys-D-Ala-D-Ala)](n+1)-di-trans,octa-cis-undecaprenyl diphosphate + di-trans,octa-cis-undecaprenyl diphosphate + H(+)</text>
        <dbReference type="Rhea" id="RHEA:23708"/>
        <dbReference type="Rhea" id="RHEA-COMP:9602"/>
        <dbReference type="Rhea" id="RHEA-COMP:9603"/>
        <dbReference type="ChEBI" id="CHEBI:15378"/>
        <dbReference type="ChEBI" id="CHEBI:58405"/>
        <dbReference type="ChEBI" id="CHEBI:60033"/>
        <dbReference type="ChEBI" id="CHEBI:78435"/>
        <dbReference type="EC" id="2.4.99.28"/>
    </reaction>
</comment>
<keyword evidence="5 16" id="KW-0328">Glycosyltransferase</keyword>
<dbReference type="EMBL" id="MWQO01000020">
    <property type="protein sequence ID" value="THD10826.1"/>
    <property type="molecule type" value="Genomic_DNA"/>
</dbReference>
<feature type="transmembrane region" description="Helical" evidence="16">
    <location>
        <begin position="24"/>
        <end position="47"/>
    </location>
</feature>
<evidence type="ECO:0000256" key="4">
    <source>
        <dbReference type="ARBA" id="ARBA00022618"/>
    </source>
</evidence>
<dbReference type="InterPro" id="IPR001182">
    <property type="entry name" value="FtsW/RodA"/>
</dbReference>
<feature type="transmembrane region" description="Helical" evidence="16">
    <location>
        <begin position="179"/>
        <end position="195"/>
    </location>
</feature>
<keyword evidence="7 16" id="KW-0812">Transmembrane</keyword>
<dbReference type="OrthoDB" id="9768187at2"/>
<dbReference type="NCBIfam" id="TIGR02614">
    <property type="entry name" value="ftsW"/>
    <property type="match status" value="1"/>
</dbReference>
<evidence type="ECO:0000256" key="9">
    <source>
        <dbReference type="ARBA" id="ARBA00022984"/>
    </source>
</evidence>
<keyword evidence="10 16" id="KW-1133">Transmembrane helix</keyword>
<evidence type="ECO:0000256" key="5">
    <source>
        <dbReference type="ARBA" id="ARBA00022676"/>
    </source>
</evidence>
<dbReference type="EC" id="2.4.99.28" evidence="16"/>
<dbReference type="AlphaFoldDB" id="A0A4S3KPL0"/>
<keyword evidence="16" id="KW-0997">Cell inner membrane</keyword>
<dbReference type="InterPro" id="IPR013437">
    <property type="entry name" value="FtsW"/>
</dbReference>